<evidence type="ECO:0000313" key="6">
    <source>
        <dbReference type="Proteomes" id="UP000248729"/>
    </source>
</evidence>
<dbReference type="InterPro" id="IPR050204">
    <property type="entry name" value="AraC_XylS_family_regulators"/>
</dbReference>
<evidence type="ECO:0000256" key="2">
    <source>
        <dbReference type="ARBA" id="ARBA00023125"/>
    </source>
</evidence>
<dbReference type="GO" id="GO:0043565">
    <property type="term" value="F:sequence-specific DNA binding"/>
    <property type="evidence" value="ECO:0007669"/>
    <property type="project" value="InterPro"/>
</dbReference>
<keyword evidence="1" id="KW-0805">Transcription regulation</keyword>
<reference evidence="5 6" key="1">
    <citation type="submission" date="2018-06" db="EMBL/GenBank/DDBJ databases">
        <title>Freshwater and sediment microbial communities from various areas in North America, analyzing microbe dynamics in response to fracking.</title>
        <authorList>
            <person name="Lamendella R."/>
        </authorList>
    </citation>
    <scope>NUCLEOTIDE SEQUENCE [LARGE SCALE GENOMIC DNA]</scope>
    <source>
        <strain evidence="5 6">99A</strain>
    </source>
</reference>
<evidence type="ECO:0000259" key="4">
    <source>
        <dbReference type="PROSITE" id="PS01124"/>
    </source>
</evidence>
<dbReference type="PROSITE" id="PS01124">
    <property type="entry name" value="HTH_ARAC_FAMILY_2"/>
    <property type="match status" value="1"/>
</dbReference>
<organism evidence="5 6">
    <name type="scientific">Vibrio diazotrophicus</name>
    <dbReference type="NCBI Taxonomy" id="685"/>
    <lineage>
        <taxon>Bacteria</taxon>
        <taxon>Pseudomonadati</taxon>
        <taxon>Pseudomonadota</taxon>
        <taxon>Gammaproteobacteria</taxon>
        <taxon>Vibrionales</taxon>
        <taxon>Vibrionaceae</taxon>
        <taxon>Vibrio</taxon>
    </lineage>
</organism>
<dbReference type="Pfam" id="PF02311">
    <property type="entry name" value="AraC_binding"/>
    <property type="match status" value="1"/>
</dbReference>
<dbReference type="PANTHER" id="PTHR46796">
    <property type="entry name" value="HTH-TYPE TRANSCRIPTIONAL ACTIVATOR RHAS-RELATED"/>
    <property type="match status" value="1"/>
</dbReference>
<dbReference type="SMART" id="SM00342">
    <property type="entry name" value="HTH_ARAC"/>
    <property type="match status" value="1"/>
</dbReference>
<dbReference type="SUPFAM" id="SSF51215">
    <property type="entry name" value="Regulatory protein AraC"/>
    <property type="match status" value="1"/>
</dbReference>
<evidence type="ECO:0000256" key="1">
    <source>
        <dbReference type="ARBA" id="ARBA00023015"/>
    </source>
</evidence>
<keyword evidence="3" id="KW-0804">Transcription</keyword>
<dbReference type="Proteomes" id="UP000248729">
    <property type="component" value="Unassembled WGS sequence"/>
</dbReference>
<evidence type="ECO:0000313" key="5">
    <source>
        <dbReference type="EMBL" id="RAS60970.1"/>
    </source>
</evidence>
<sequence>MSAKQENRFQFSSSQKQLVTALEATMSDFSYAKHAHEEYSLGVTLKGRQDFFCQNAFHKSPAGGVLLFNPEDVHDGHSGVSESLEYVMLYIHPNELKPLFQALGYGKEATLRVDRPLLNDPVLRHQILAMHQLVSDSNHSTIEFESGLFHIAHSLVRKAGKLNHDFHTPLSKKDSLLTRAKDFIIDHIDQDISIDDVAQAAAMSKYHFIRLFHRQFGITPHQYVLNCRINAARKYLETGLPSSHVAQLSGFADNSHLNRHFKRTFGTEESPDDFKKNHQFKLDTHLVM</sequence>
<evidence type="ECO:0000256" key="3">
    <source>
        <dbReference type="ARBA" id="ARBA00023163"/>
    </source>
</evidence>
<keyword evidence="2" id="KW-0238">DNA-binding</keyword>
<dbReference type="InterPro" id="IPR003313">
    <property type="entry name" value="AraC-bd"/>
</dbReference>
<dbReference type="SUPFAM" id="SSF46689">
    <property type="entry name" value="Homeodomain-like"/>
    <property type="match status" value="2"/>
</dbReference>
<gene>
    <name evidence="5" type="ORF">DET48_12078</name>
</gene>
<dbReference type="EMBL" id="QLTR01000020">
    <property type="protein sequence ID" value="RAS60970.1"/>
    <property type="molecule type" value="Genomic_DNA"/>
</dbReference>
<name>A0A329E695_VIBDI</name>
<accession>A0A329E695</accession>
<dbReference type="InterPro" id="IPR018060">
    <property type="entry name" value="HTH_AraC"/>
</dbReference>
<protein>
    <submittedName>
        <fullName evidence="5">Helix-turn-helix protein</fullName>
    </submittedName>
</protein>
<dbReference type="AlphaFoldDB" id="A0A329E695"/>
<feature type="domain" description="HTH araC/xylS-type" evidence="4">
    <location>
        <begin position="178"/>
        <end position="275"/>
    </location>
</feature>
<dbReference type="Pfam" id="PF12833">
    <property type="entry name" value="HTH_18"/>
    <property type="match status" value="1"/>
</dbReference>
<dbReference type="InterPro" id="IPR009057">
    <property type="entry name" value="Homeodomain-like_sf"/>
</dbReference>
<comment type="caution">
    <text evidence="5">The sequence shown here is derived from an EMBL/GenBank/DDBJ whole genome shotgun (WGS) entry which is preliminary data.</text>
</comment>
<dbReference type="RefSeq" id="WP_258401237.1">
    <property type="nucleotide sequence ID" value="NZ_QLTR01000020.1"/>
</dbReference>
<dbReference type="Gene3D" id="1.10.10.60">
    <property type="entry name" value="Homeodomain-like"/>
    <property type="match status" value="2"/>
</dbReference>
<dbReference type="PANTHER" id="PTHR46796:SF2">
    <property type="entry name" value="TRANSCRIPTIONAL REGULATORY PROTEIN"/>
    <property type="match status" value="1"/>
</dbReference>
<dbReference type="GO" id="GO:0003700">
    <property type="term" value="F:DNA-binding transcription factor activity"/>
    <property type="evidence" value="ECO:0007669"/>
    <property type="project" value="InterPro"/>
</dbReference>
<proteinExistence type="predicted"/>
<dbReference type="InterPro" id="IPR037923">
    <property type="entry name" value="HTH-like"/>
</dbReference>